<feature type="transmembrane region" description="Helical" evidence="6">
    <location>
        <begin position="20"/>
        <end position="40"/>
    </location>
</feature>
<feature type="transmembrane region" description="Helical" evidence="6">
    <location>
        <begin position="60"/>
        <end position="80"/>
    </location>
</feature>
<feature type="transmembrane region" description="Helical" evidence="6">
    <location>
        <begin position="110"/>
        <end position="140"/>
    </location>
</feature>
<evidence type="ECO:0000256" key="5">
    <source>
        <dbReference type="ARBA" id="ARBA00023136"/>
    </source>
</evidence>
<dbReference type="InterPro" id="IPR027022">
    <property type="entry name" value="ABC_permease_BceB-typ"/>
</dbReference>
<dbReference type="Proteomes" id="UP000242662">
    <property type="component" value="Unassembled WGS sequence"/>
</dbReference>
<feature type="domain" description="ABC3 transporter permease C-terminal" evidence="7">
    <location>
        <begin position="62"/>
        <end position="179"/>
    </location>
</feature>
<accession>A0A1G6NDR2</accession>
<feature type="transmembrane region" description="Helical" evidence="6">
    <location>
        <begin position="152"/>
        <end position="173"/>
    </location>
</feature>
<evidence type="ECO:0000256" key="2">
    <source>
        <dbReference type="ARBA" id="ARBA00022475"/>
    </source>
</evidence>
<gene>
    <name evidence="8" type="ORF">SAMN05421737_11243</name>
</gene>
<evidence type="ECO:0000256" key="6">
    <source>
        <dbReference type="PIRNR" id="PIRNR018968"/>
    </source>
</evidence>
<feature type="transmembrane region" description="Helical" evidence="6">
    <location>
        <begin position="569"/>
        <end position="589"/>
    </location>
</feature>
<keyword evidence="6" id="KW-0813">Transport</keyword>
<dbReference type="PANTHER" id="PTHR46795:SF1">
    <property type="entry name" value="ABC TRANSPORTER PERMEASE PROTEIN"/>
    <property type="match status" value="1"/>
</dbReference>
<feature type="transmembrane region" description="Helical" evidence="6">
    <location>
        <begin position="282"/>
        <end position="304"/>
    </location>
</feature>
<dbReference type="AlphaFoldDB" id="A0A1G6NDR2"/>
<dbReference type="GO" id="GO:0055085">
    <property type="term" value="P:transmembrane transport"/>
    <property type="evidence" value="ECO:0007669"/>
    <property type="project" value="UniProtKB-UniRule"/>
</dbReference>
<keyword evidence="9" id="KW-1185">Reference proteome</keyword>
<organism evidence="8 9">
    <name type="scientific">Shouchella lonarensis</name>
    <dbReference type="NCBI Taxonomy" id="1464122"/>
    <lineage>
        <taxon>Bacteria</taxon>
        <taxon>Bacillati</taxon>
        <taxon>Bacillota</taxon>
        <taxon>Bacilli</taxon>
        <taxon>Bacillales</taxon>
        <taxon>Bacillaceae</taxon>
        <taxon>Shouchella</taxon>
    </lineage>
</organism>
<dbReference type="RefSeq" id="WP_090776523.1">
    <property type="nucleotide sequence ID" value="NZ_FMYM01000012.1"/>
</dbReference>
<sequence length="630" mass="71357">MNLRTLARRNVTGHAQRYAAYFLSCVFAVTVFHMYAQVIYHPDVMNGSIGDHMRSSMVAAQWLIVIFSVFFITYSNQAFLQVRSREFGLLSLFGMNGGQLRKLIYFEQTILSLLAIAAGLLFGTLFSKLFLLFISSVLVVESPLSFAFVPKAFIITVVVFIVLFQVLTLLSFWKMRGKQVTDLLKAARKPKSMPITSPVFTVLAVLLLGGGYGTAVMTTGDTLHLTIFPVLILTVIGTYFFFTQGTVALYKRFYANKSQLMRGTRLITRTNILFRLKDYARMLFLTSIISAVVLTATGTVYMIFNAIIEDTSSMPQSISWVEEDPGTYALISPEEVEEKLNVYDAEVLYQINETMPYVSFQDIEGGNEFPYSGFLLSETRYNELAKTVGVPTVQIEQGKVVTNGTLVSSEKFPTQLNLEVGNRAETYDVQETDKERLFSYASVYVVSNQDYDQIVQNNDVDMQRFIGYELKNWRDQVEVSEAIAGTLDENDAWAITLKASEYVTMVRDFSLTIVIGMFVSFLFFVVQGSMLYLKLFTELEDTKRQLFSLKRLGTTKKEMKQVLDQQMRFLFFVPAIVGAVHASFAYVMVNNLLPINVMKASMVIGIYVLLQVGYYLITRVLYFRAVLKDL</sequence>
<evidence type="ECO:0000313" key="9">
    <source>
        <dbReference type="Proteomes" id="UP000242662"/>
    </source>
</evidence>
<reference evidence="9" key="1">
    <citation type="submission" date="2016-09" db="EMBL/GenBank/DDBJ databases">
        <authorList>
            <person name="Varghese N."/>
            <person name="Submissions S."/>
        </authorList>
    </citation>
    <scope>NUCLEOTIDE SEQUENCE [LARGE SCALE GENOMIC DNA]</scope>
    <source>
        <strain evidence="9">25nlg</strain>
    </source>
</reference>
<keyword evidence="4 6" id="KW-1133">Transmembrane helix</keyword>
<feature type="transmembrane region" description="Helical" evidence="6">
    <location>
        <begin position="601"/>
        <end position="622"/>
    </location>
</feature>
<dbReference type="InterPro" id="IPR052536">
    <property type="entry name" value="ABC-4_Integral_Memb_Prot"/>
</dbReference>
<protein>
    <submittedName>
        <fullName evidence="8">Putative ABC transport system permease protein</fullName>
    </submittedName>
</protein>
<dbReference type="PIRSF" id="PIRSF018968">
    <property type="entry name" value="ABC_permease_BceB"/>
    <property type="match status" value="1"/>
</dbReference>
<evidence type="ECO:0000256" key="3">
    <source>
        <dbReference type="ARBA" id="ARBA00022692"/>
    </source>
</evidence>
<dbReference type="Pfam" id="PF02687">
    <property type="entry name" value="FtsX"/>
    <property type="match status" value="1"/>
</dbReference>
<feature type="transmembrane region" description="Helical" evidence="6">
    <location>
        <begin position="227"/>
        <end position="250"/>
    </location>
</feature>
<evidence type="ECO:0000313" key="8">
    <source>
        <dbReference type="EMBL" id="SDC65467.1"/>
    </source>
</evidence>
<dbReference type="GO" id="GO:0005886">
    <property type="term" value="C:plasma membrane"/>
    <property type="evidence" value="ECO:0007669"/>
    <property type="project" value="UniProtKB-SubCell"/>
</dbReference>
<evidence type="ECO:0000256" key="4">
    <source>
        <dbReference type="ARBA" id="ARBA00022989"/>
    </source>
</evidence>
<dbReference type="OrthoDB" id="1937696at2"/>
<keyword evidence="2 6" id="KW-1003">Cell membrane</keyword>
<dbReference type="PANTHER" id="PTHR46795">
    <property type="entry name" value="ABC TRANSPORTER PERMEASE-RELATED-RELATED"/>
    <property type="match status" value="1"/>
</dbReference>
<comment type="subcellular location">
    <subcellularLocation>
        <location evidence="1 6">Cell membrane</location>
        <topology evidence="1 6">Multi-pass membrane protein</topology>
    </subcellularLocation>
</comment>
<keyword evidence="3 6" id="KW-0812">Transmembrane</keyword>
<dbReference type="InterPro" id="IPR003838">
    <property type="entry name" value="ABC3_permease_C"/>
</dbReference>
<comment type="similarity">
    <text evidence="6">Belongs to the ABC-4 integral membrane protein family.</text>
</comment>
<feature type="transmembrane region" description="Helical" evidence="6">
    <location>
        <begin position="194"/>
        <end position="215"/>
    </location>
</feature>
<evidence type="ECO:0000256" key="1">
    <source>
        <dbReference type="ARBA" id="ARBA00004651"/>
    </source>
</evidence>
<keyword evidence="5 6" id="KW-0472">Membrane</keyword>
<dbReference type="STRING" id="1464122.SAMN05421737_11243"/>
<dbReference type="EMBL" id="FMYM01000012">
    <property type="protein sequence ID" value="SDC65467.1"/>
    <property type="molecule type" value="Genomic_DNA"/>
</dbReference>
<proteinExistence type="inferred from homology"/>
<name>A0A1G6NDR2_9BACI</name>
<evidence type="ECO:0000259" key="7">
    <source>
        <dbReference type="Pfam" id="PF02687"/>
    </source>
</evidence>
<feature type="transmembrane region" description="Helical" evidence="6">
    <location>
        <begin position="509"/>
        <end position="533"/>
    </location>
</feature>